<keyword evidence="1" id="KW-1133">Transmembrane helix</keyword>
<sequence length="94" mass="10825">MPLAVDRSFPWMQEVVIMLLLRGVQAALVYDAGICSSRQGIVLDKYLNNMQRTALDRLYSRILLAGIIHEAILFYFPPTRKEERRLLDLGPTVY</sequence>
<keyword evidence="1" id="KW-0812">Transmembrane</keyword>
<evidence type="ECO:0000256" key="1">
    <source>
        <dbReference type="SAM" id="Phobius"/>
    </source>
</evidence>
<evidence type="ECO:0000313" key="3">
    <source>
        <dbReference type="Proteomes" id="UP000775213"/>
    </source>
</evidence>
<dbReference type="AlphaFoldDB" id="A0AAV7G8D1"/>
<name>A0AAV7G8D1_DENCH</name>
<accession>A0AAV7G8D1</accession>
<dbReference type="Proteomes" id="UP000775213">
    <property type="component" value="Unassembled WGS sequence"/>
</dbReference>
<gene>
    <name evidence="2" type="ORF">IEQ34_019970</name>
</gene>
<keyword evidence="3" id="KW-1185">Reference proteome</keyword>
<proteinExistence type="predicted"/>
<organism evidence="2 3">
    <name type="scientific">Dendrobium chrysotoxum</name>
    <name type="common">Orchid</name>
    <dbReference type="NCBI Taxonomy" id="161865"/>
    <lineage>
        <taxon>Eukaryota</taxon>
        <taxon>Viridiplantae</taxon>
        <taxon>Streptophyta</taxon>
        <taxon>Embryophyta</taxon>
        <taxon>Tracheophyta</taxon>
        <taxon>Spermatophyta</taxon>
        <taxon>Magnoliopsida</taxon>
        <taxon>Liliopsida</taxon>
        <taxon>Asparagales</taxon>
        <taxon>Orchidaceae</taxon>
        <taxon>Epidendroideae</taxon>
        <taxon>Malaxideae</taxon>
        <taxon>Dendrobiinae</taxon>
        <taxon>Dendrobium</taxon>
    </lineage>
</organism>
<reference evidence="2 3" key="1">
    <citation type="journal article" date="2021" name="Hortic Res">
        <title>Chromosome-scale assembly of the Dendrobium chrysotoxum genome enhances the understanding of orchid evolution.</title>
        <authorList>
            <person name="Zhang Y."/>
            <person name="Zhang G.Q."/>
            <person name="Zhang D."/>
            <person name="Liu X.D."/>
            <person name="Xu X.Y."/>
            <person name="Sun W.H."/>
            <person name="Yu X."/>
            <person name="Zhu X."/>
            <person name="Wang Z.W."/>
            <person name="Zhao X."/>
            <person name="Zhong W.Y."/>
            <person name="Chen H."/>
            <person name="Yin W.L."/>
            <person name="Huang T."/>
            <person name="Niu S.C."/>
            <person name="Liu Z.J."/>
        </authorList>
    </citation>
    <scope>NUCLEOTIDE SEQUENCE [LARGE SCALE GENOMIC DNA]</scope>
    <source>
        <strain evidence="2">Lindl</strain>
    </source>
</reference>
<dbReference type="EMBL" id="JAGFBR010000017">
    <property type="protein sequence ID" value="KAH0452671.1"/>
    <property type="molecule type" value="Genomic_DNA"/>
</dbReference>
<evidence type="ECO:0000313" key="2">
    <source>
        <dbReference type="EMBL" id="KAH0452671.1"/>
    </source>
</evidence>
<protein>
    <submittedName>
        <fullName evidence="2">Uncharacterized protein</fullName>
    </submittedName>
</protein>
<feature type="transmembrane region" description="Helical" evidence="1">
    <location>
        <begin position="58"/>
        <end position="76"/>
    </location>
</feature>
<keyword evidence="1" id="KW-0472">Membrane</keyword>
<comment type="caution">
    <text evidence="2">The sequence shown here is derived from an EMBL/GenBank/DDBJ whole genome shotgun (WGS) entry which is preliminary data.</text>
</comment>